<reference evidence="9 10" key="1">
    <citation type="submission" date="2019-10" db="EMBL/GenBank/DDBJ databases">
        <title>Bifidobacterium from non-human primates.</title>
        <authorList>
            <person name="Modesto M."/>
        </authorList>
    </citation>
    <scope>NUCLEOTIDE SEQUENCE [LARGE SCALE GENOMIC DNA]</scope>
    <source>
        <strain evidence="9 10">TREC</strain>
    </source>
</reference>
<feature type="transmembrane region" description="Helical" evidence="7">
    <location>
        <begin position="243"/>
        <end position="265"/>
    </location>
</feature>
<protein>
    <submittedName>
        <fullName evidence="9">ABC transporter permease subunit</fullName>
    </submittedName>
</protein>
<evidence type="ECO:0000256" key="4">
    <source>
        <dbReference type="ARBA" id="ARBA00022692"/>
    </source>
</evidence>
<keyword evidence="2 7" id="KW-0813">Transport</keyword>
<accession>A0A7K3TIF8</accession>
<dbReference type="InterPro" id="IPR000515">
    <property type="entry name" value="MetI-like"/>
</dbReference>
<dbReference type="RefSeq" id="WP_152350612.1">
    <property type="nucleotide sequence ID" value="NZ_WBSN01000011.1"/>
</dbReference>
<gene>
    <name evidence="9" type="ORF">GFD22_07875</name>
</gene>
<keyword evidence="3" id="KW-1003">Cell membrane</keyword>
<dbReference type="Proteomes" id="UP000469763">
    <property type="component" value="Unassembled WGS sequence"/>
</dbReference>
<dbReference type="OrthoDB" id="147639at2"/>
<dbReference type="PROSITE" id="PS50928">
    <property type="entry name" value="ABC_TM1"/>
    <property type="match status" value="1"/>
</dbReference>
<evidence type="ECO:0000256" key="1">
    <source>
        <dbReference type="ARBA" id="ARBA00004651"/>
    </source>
</evidence>
<comment type="caution">
    <text evidence="9">The sequence shown here is derived from an EMBL/GenBank/DDBJ whole genome shotgun (WGS) entry which is preliminary data.</text>
</comment>
<feature type="transmembrane region" description="Helical" evidence="7">
    <location>
        <begin position="285"/>
        <end position="311"/>
    </location>
</feature>
<dbReference type="GO" id="GO:0005886">
    <property type="term" value="C:plasma membrane"/>
    <property type="evidence" value="ECO:0007669"/>
    <property type="project" value="UniProtKB-SubCell"/>
</dbReference>
<dbReference type="Pfam" id="PF00528">
    <property type="entry name" value="BPD_transp_1"/>
    <property type="match status" value="1"/>
</dbReference>
<evidence type="ECO:0000256" key="7">
    <source>
        <dbReference type="RuleBase" id="RU363032"/>
    </source>
</evidence>
<evidence type="ECO:0000256" key="5">
    <source>
        <dbReference type="ARBA" id="ARBA00022989"/>
    </source>
</evidence>
<evidence type="ECO:0000256" key="6">
    <source>
        <dbReference type="ARBA" id="ARBA00023136"/>
    </source>
</evidence>
<evidence type="ECO:0000259" key="8">
    <source>
        <dbReference type="PROSITE" id="PS50928"/>
    </source>
</evidence>
<feature type="transmembrane region" description="Helical" evidence="7">
    <location>
        <begin position="175"/>
        <end position="198"/>
    </location>
</feature>
<evidence type="ECO:0000313" key="9">
    <source>
        <dbReference type="EMBL" id="NEG78887.1"/>
    </source>
</evidence>
<proteinExistence type="inferred from homology"/>
<keyword evidence="4 7" id="KW-0812">Transmembrane</keyword>
<dbReference type="PANTHER" id="PTHR30465">
    <property type="entry name" value="INNER MEMBRANE ABC TRANSPORTER"/>
    <property type="match status" value="1"/>
</dbReference>
<dbReference type="InterPro" id="IPR045621">
    <property type="entry name" value="BPD_transp_1_N"/>
</dbReference>
<dbReference type="PANTHER" id="PTHR30465:SF0">
    <property type="entry name" value="OLIGOPEPTIDE TRANSPORT SYSTEM PERMEASE PROTEIN APPB"/>
    <property type="match status" value="1"/>
</dbReference>
<feature type="transmembrane region" description="Helical" evidence="7">
    <location>
        <begin position="129"/>
        <end position="155"/>
    </location>
</feature>
<evidence type="ECO:0000256" key="2">
    <source>
        <dbReference type="ARBA" id="ARBA00022448"/>
    </source>
</evidence>
<comment type="subcellular location">
    <subcellularLocation>
        <location evidence="1 7">Cell membrane</location>
        <topology evidence="1 7">Multi-pass membrane protein</topology>
    </subcellularLocation>
</comment>
<sequence>MLRYTLQRFLLMIPTLLGTSILVFALFALMPGDFFSGDTKLTQERLDQLREAYGLNKPVVERYFTWLGQLLRGDWGFSMQYNLPVSTVISNYIWNSFIVSFGAFIIAWALAIAVSVYSSRHQYSFGDRAITFVVFALMSLPSFFVGLVLIKVFALNLGVMPVGGLITTGSNYTGAAYWFDVIHHAILPMLVIVCVNFGPLTRYFRTSMLDTLGMDFIRTARAKGLSEASVVGKHALRNAMLPAITLLGFRLPALFSGAIITEQIFSWPGIGRIQFESVTTRDYALLMSITMLLACLTIVGNFIADVLYTLADPRVRITRSKEASR</sequence>
<name>A0A7K3TIF8_9BIFI</name>
<dbReference type="AlphaFoldDB" id="A0A7K3TIF8"/>
<dbReference type="Gene3D" id="1.10.3720.10">
    <property type="entry name" value="MetI-like"/>
    <property type="match status" value="1"/>
</dbReference>
<dbReference type="EMBL" id="WHZY01000012">
    <property type="protein sequence ID" value="NEG78887.1"/>
    <property type="molecule type" value="Genomic_DNA"/>
</dbReference>
<evidence type="ECO:0000256" key="3">
    <source>
        <dbReference type="ARBA" id="ARBA00022475"/>
    </source>
</evidence>
<feature type="transmembrane region" description="Helical" evidence="7">
    <location>
        <begin position="9"/>
        <end position="30"/>
    </location>
</feature>
<dbReference type="GO" id="GO:0055085">
    <property type="term" value="P:transmembrane transport"/>
    <property type="evidence" value="ECO:0007669"/>
    <property type="project" value="InterPro"/>
</dbReference>
<dbReference type="SUPFAM" id="SSF161098">
    <property type="entry name" value="MetI-like"/>
    <property type="match status" value="1"/>
</dbReference>
<feature type="transmembrane region" description="Helical" evidence="7">
    <location>
        <begin position="92"/>
        <end position="117"/>
    </location>
</feature>
<dbReference type="InterPro" id="IPR035906">
    <property type="entry name" value="MetI-like_sf"/>
</dbReference>
<dbReference type="Pfam" id="PF19300">
    <property type="entry name" value="BPD_transp_1_N"/>
    <property type="match status" value="1"/>
</dbReference>
<keyword evidence="10" id="KW-1185">Reference proteome</keyword>
<keyword evidence="5 7" id="KW-1133">Transmembrane helix</keyword>
<comment type="similarity">
    <text evidence="7">Belongs to the binding-protein-dependent transport system permease family.</text>
</comment>
<dbReference type="CDD" id="cd06261">
    <property type="entry name" value="TM_PBP2"/>
    <property type="match status" value="1"/>
</dbReference>
<evidence type="ECO:0000313" key="10">
    <source>
        <dbReference type="Proteomes" id="UP000469763"/>
    </source>
</evidence>
<keyword evidence="6 7" id="KW-0472">Membrane</keyword>
<organism evidence="9 10">
    <name type="scientific">Bifidobacterium avesanii</name>
    <dbReference type="NCBI Taxonomy" id="1798157"/>
    <lineage>
        <taxon>Bacteria</taxon>
        <taxon>Bacillati</taxon>
        <taxon>Actinomycetota</taxon>
        <taxon>Actinomycetes</taxon>
        <taxon>Bifidobacteriales</taxon>
        <taxon>Bifidobacteriaceae</taxon>
        <taxon>Bifidobacterium</taxon>
    </lineage>
</organism>
<feature type="domain" description="ABC transmembrane type-1" evidence="8">
    <location>
        <begin position="93"/>
        <end position="304"/>
    </location>
</feature>